<proteinExistence type="predicted"/>
<evidence type="ECO:0000313" key="1">
    <source>
        <dbReference type="EMBL" id="TWT98449.1"/>
    </source>
</evidence>
<dbReference type="RefSeq" id="WP_146522025.1">
    <property type="nucleotide sequence ID" value="NZ_CP151726.1"/>
</dbReference>
<dbReference type="AlphaFoldDB" id="A0A5C6AFR7"/>
<name>A0A5C6AFR7_9BACT</name>
<dbReference type="PROSITE" id="PS51009">
    <property type="entry name" value="CYTCII"/>
    <property type="match status" value="1"/>
</dbReference>
<dbReference type="InterPro" id="IPR010980">
    <property type="entry name" value="Cyt_c/b562"/>
</dbReference>
<gene>
    <name evidence="1" type="ORF">Pla52n_49630</name>
</gene>
<dbReference type="GO" id="GO:0020037">
    <property type="term" value="F:heme binding"/>
    <property type="evidence" value="ECO:0007669"/>
    <property type="project" value="InterPro"/>
</dbReference>
<dbReference type="GO" id="GO:0009055">
    <property type="term" value="F:electron transfer activity"/>
    <property type="evidence" value="ECO:0007669"/>
    <property type="project" value="InterPro"/>
</dbReference>
<organism evidence="1 2">
    <name type="scientific">Stieleria varia</name>
    <dbReference type="NCBI Taxonomy" id="2528005"/>
    <lineage>
        <taxon>Bacteria</taxon>
        <taxon>Pseudomonadati</taxon>
        <taxon>Planctomycetota</taxon>
        <taxon>Planctomycetia</taxon>
        <taxon>Pirellulales</taxon>
        <taxon>Pirellulaceae</taxon>
        <taxon>Stieleria</taxon>
    </lineage>
</organism>
<dbReference type="InterPro" id="IPR002321">
    <property type="entry name" value="Cyt_c_II"/>
</dbReference>
<dbReference type="GO" id="GO:0022900">
    <property type="term" value="P:electron transport chain"/>
    <property type="evidence" value="ECO:0007669"/>
    <property type="project" value="InterPro"/>
</dbReference>
<dbReference type="EMBL" id="SJPN01000006">
    <property type="protein sequence ID" value="TWT98449.1"/>
    <property type="molecule type" value="Genomic_DNA"/>
</dbReference>
<dbReference type="SUPFAM" id="SSF47175">
    <property type="entry name" value="Cytochromes"/>
    <property type="match status" value="1"/>
</dbReference>
<evidence type="ECO:0000313" key="2">
    <source>
        <dbReference type="Proteomes" id="UP000320176"/>
    </source>
</evidence>
<dbReference type="Pfam" id="PF01322">
    <property type="entry name" value="Cytochrom_C_2"/>
    <property type="match status" value="1"/>
</dbReference>
<reference evidence="1 2" key="1">
    <citation type="submission" date="2019-02" db="EMBL/GenBank/DDBJ databases">
        <title>Deep-cultivation of Planctomycetes and their phenomic and genomic characterization uncovers novel biology.</title>
        <authorList>
            <person name="Wiegand S."/>
            <person name="Jogler M."/>
            <person name="Boedeker C."/>
            <person name="Pinto D."/>
            <person name="Vollmers J."/>
            <person name="Rivas-Marin E."/>
            <person name="Kohn T."/>
            <person name="Peeters S.H."/>
            <person name="Heuer A."/>
            <person name="Rast P."/>
            <person name="Oberbeckmann S."/>
            <person name="Bunk B."/>
            <person name="Jeske O."/>
            <person name="Meyerdierks A."/>
            <person name="Storesund J.E."/>
            <person name="Kallscheuer N."/>
            <person name="Luecker S."/>
            <person name="Lage O.M."/>
            <person name="Pohl T."/>
            <person name="Merkel B.J."/>
            <person name="Hornburger P."/>
            <person name="Mueller R.-W."/>
            <person name="Bruemmer F."/>
            <person name="Labrenz M."/>
            <person name="Spormann A.M."/>
            <person name="Op Den Camp H."/>
            <person name="Overmann J."/>
            <person name="Amann R."/>
            <person name="Jetten M.S.M."/>
            <person name="Mascher T."/>
            <person name="Medema M.H."/>
            <person name="Devos D.P."/>
            <person name="Kaster A.-K."/>
            <person name="Ovreas L."/>
            <person name="Rohde M."/>
            <person name="Galperin M.Y."/>
            <person name="Jogler C."/>
        </authorList>
    </citation>
    <scope>NUCLEOTIDE SEQUENCE [LARGE SCALE GENOMIC DNA]</scope>
    <source>
        <strain evidence="1 2">Pla52n</strain>
    </source>
</reference>
<accession>A0A5C6AFR7</accession>
<keyword evidence="2" id="KW-1185">Reference proteome</keyword>
<dbReference type="OrthoDB" id="290618at2"/>
<dbReference type="Proteomes" id="UP000320176">
    <property type="component" value="Unassembled WGS sequence"/>
</dbReference>
<sequence length="320" mass="34310">MLRSHHLTRVCVVVLVIATLGWLKVSADEKRAAPPQFSDKDLETVFFDKLTDAFRGERPSLSKVRKAAAATNVAADTAPAAGSNGGAAEGGNLWTKLITPVSLEDEVKRVKLHYDGVITTPSAFNSGGYQDARLDLTILATMFAVISEHEGDVRWKSSAAAARDILARTAFRCSSGSTQVYNEAKTRKADLQDLVSGSGLSGPASSEANDWSVVADRSPMMEYLDELKESLKGATNSESTVKDDPATARRNAELIAVVGEVLIQEGLDDADDKDYVAFSKVMTSAASDVTRAIELGDYDAVRKAVGAVTQSCDTCHDQYR</sequence>
<protein>
    <submittedName>
        <fullName evidence="1">Cytochrome C</fullName>
    </submittedName>
</protein>
<dbReference type="Gene3D" id="1.20.120.10">
    <property type="entry name" value="Cytochrome c/b562"/>
    <property type="match status" value="1"/>
</dbReference>
<dbReference type="GO" id="GO:0005506">
    <property type="term" value="F:iron ion binding"/>
    <property type="evidence" value="ECO:0007669"/>
    <property type="project" value="InterPro"/>
</dbReference>
<comment type="caution">
    <text evidence="1">The sequence shown here is derived from an EMBL/GenBank/DDBJ whole genome shotgun (WGS) entry which is preliminary data.</text>
</comment>